<evidence type="ECO:0000256" key="3">
    <source>
        <dbReference type="ARBA" id="ARBA00044878"/>
    </source>
</evidence>
<evidence type="ECO:0000259" key="21">
    <source>
        <dbReference type="PROSITE" id="PS50850"/>
    </source>
</evidence>
<feature type="transmembrane region" description="Helical" evidence="20">
    <location>
        <begin position="180"/>
        <end position="201"/>
    </location>
</feature>
<comment type="catalytic activity">
    <reaction evidence="12">
        <text>L-histidyl-L-alpha-amino acid(out) = L-histidyl-L-alpha-amino acid(in)</text>
        <dbReference type="Rhea" id="RHEA:79379"/>
        <dbReference type="ChEBI" id="CHEBI:229964"/>
    </reaction>
</comment>
<evidence type="ECO:0000313" key="22">
    <source>
        <dbReference type="EMBL" id="KIW16312.1"/>
    </source>
</evidence>
<evidence type="ECO:0000256" key="15">
    <source>
        <dbReference type="ARBA" id="ARBA00044985"/>
    </source>
</evidence>
<comment type="catalytic activity">
    <reaction evidence="9">
        <text>L-arginyl-L-alpha-amino acid(out) = L-arginyl-L-alpha-amino acid(in)</text>
        <dbReference type="Rhea" id="RHEA:79371"/>
        <dbReference type="ChEBI" id="CHEBI:84315"/>
    </reaction>
</comment>
<sequence>MADTPAQAQQAGHMSTEIATKKDEVSTVLNELDESKDLSRESSEPADSDGRPEASLTWKIVAILLVSAIGFGAHWSSGITGAMKSTLKKELHINNTQFALLEASEDFMVTALILFSGLVTDRIGGAGNYFPYQESLERALVVPGWLTGLVGAIMYGNVIYSLGSILIAAAAQVRSYRFMIAGRIIAAFGDIATQVAQYKIFSSWFPPSSGFASTLGLELGIGKIGSFVGKSSANVIAKNTGNFAWVFWVAVFMNLFTNFMTVVFYQFNKIATKRFASVSDPATGEKLTEKNKKFEIKKVLELPWIFWCIMIFSFFQTSTAIVFTQNATELVEQRFGTDSVTAGWYSSTVQYAGFFLVPIIGIFIDLFGNRVSLMVLCGTGTFLAMALVAYSNTTSGNAAAFGIFAFAYTFGPTVIIDGIRTSMWNQSVFGSAYAVKIAMNNSVNIIIRVVTGVIQDRDNNSYDKVSIFYSAWAAASAAVSIVLVILSLRSIDLRRLQWTRKQRIAKGAIINERNRRFHDEEGEKNRRISKMCFGSLIVLILGAWSAYFWGVATGNN</sequence>
<dbReference type="PANTHER" id="PTHR23512:SF12">
    <property type="entry name" value="TRANSPORTER, PUTATIVE (AFU_ORTHOLOGUE AFUA_4G00260)-RELATED"/>
    <property type="match status" value="1"/>
</dbReference>
<feature type="transmembrane region" description="Helical" evidence="20">
    <location>
        <begin position="531"/>
        <end position="550"/>
    </location>
</feature>
<evidence type="ECO:0000256" key="6">
    <source>
        <dbReference type="ARBA" id="ARBA00044891"/>
    </source>
</evidence>
<proteinExistence type="predicted"/>
<evidence type="ECO:0000256" key="8">
    <source>
        <dbReference type="ARBA" id="ARBA00044898"/>
    </source>
</evidence>
<evidence type="ECO:0000256" key="5">
    <source>
        <dbReference type="ARBA" id="ARBA00044884"/>
    </source>
</evidence>
<keyword evidence="23" id="KW-1185">Reference proteome</keyword>
<dbReference type="STRING" id="91928.A0A0D1ZU40"/>
<feature type="transmembrane region" description="Helical" evidence="20">
    <location>
        <begin position="245"/>
        <end position="265"/>
    </location>
</feature>
<evidence type="ECO:0000256" key="20">
    <source>
        <dbReference type="SAM" id="Phobius"/>
    </source>
</evidence>
<dbReference type="Pfam" id="PF07690">
    <property type="entry name" value="MFS_1"/>
    <property type="match status" value="1"/>
</dbReference>
<feature type="transmembrane region" description="Helical" evidence="20">
    <location>
        <begin position="396"/>
        <end position="416"/>
    </location>
</feature>
<evidence type="ECO:0000313" key="23">
    <source>
        <dbReference type="Proteomes" id="UP000053328"/>
    </source>
</evidence>
<feature type="transmembrane region" description="Helical" evidence="20">
    <location>
        <begin position="371"/>
        <end position="390"/>
    </location>
</feature>
<dbReference type="PROSITE" id="PS50850">
    <property type="entry name" value="MFS"/>
    <property type="match status" value="1"/>
</dbReference>
<evidence type="ECO:0000256" key="14">
    <source>
        <dbReference type="ARBA" id="ARBA00044924"/>
    </source>
</evidence>
<evidence type="ECO:0000256" key="19">
    <source>
        <dbReference type="SAM" id="MobiDB-lite"/>
    </source>
</evidence>
<comment type="catalytic activity">
    <reaction evidence="11">
        <text>L-arginyl-glycine(out) = L-arginyl-glycine(in)</text>
        <dbReference type="Rhea" id="RHEA:79391"/>
        <dbReference type="ChEBI" id="CHEBI:229955"/>
    </reaction>
</comment>
<evidence type="ECO:0000256" key="11">
    <source>
        <dbReference type="ARBA" id="ARBA00044903"/>
    </source>
</evidence>
<keyword evidence="20" id="KW-0472">Membrane</keyword>
<comment type="catalytic activity">
    <reaction evidence="5">
        <text>L-alpha-aminoacyl-L-histidine(out) = L-alpha-aminoacyl-L-histidine(in)</text>
        <dbReference type="Rhea" id="RHEA:79375"/>
        <dbReference type="ChEBI" id="CHEBI:229967"/>
    </reaction>
</comment>
<evidence type="ECO:0000256" key="12">
    <source>
        <dbReference type="ARBA" id="ARBA00044912"/>
    </source>
</evidence>
<dbReference type="EMBL" id="KN847495">
    <property type="protein sequence ID" value="KIW16312.1"/>
    <property type="molecule type" value="Genomic_DNA"/>
</dbReference>
<evidence type="ECO:0000256" key="2">
    <source>
        <dbReference type="ARBA" id="ARBA00044876"/>
    </source>
</evidence>
<feature type="transmembrane region" description="Helical" evidence="20">
    <location>
        <begin position="56"/>
        <end position="77"/>
    </location>
</feature>
<feature type="transmembrane region" description="Helical" evidence="20">
    <location>
        <begin position="428"/>
        <end position="447"/>
    </location>
</feature>
<feature type="transmembrane region" description="Helical" evidence="20">
    <location>
        <begin position="343"/>
        <end position="364"/>
    </location>
</feature>
<dbReference type="InterPro" id="IPR020846">
    <property type="entry name" value="MFS_dom"/>
</dbReference>
<dbReference type="RefSeq" id="XP_016236528.1">
    <property type="nucleotide sequence ID" value="XM_016380701.1"/>
</dbReference>
<organism evidence="22 23">
    <name type="scientific">Exophiala spinifera</name>
    <dbReference type="NCBI Taxonomy" id="91928"/>
    <lineage>
        <taxon>Eukaryota</taxon>
        <taxon>Fungi</taxon>
        <taxon>Dikarya</taxon>
        <taxon>Ascomycota</taxon>
        <taxon>Pezizomycotina</taxon>
        <taxon>Eurotiomycetes</taxon>
        <taxon>Chaetothyriomycetidae</taxon>
        <taxon>Chaetothyriales</taxon>
        <taxon>Herpotrichiellaceae</taxon>
        <taxon>Exophiala</taxon>
    </lineage>
</organism>
<dbReference type="Gene3D" id="1.20.1250.20">
    <property type="entry name" value="MFS general substrate transporter like domains"/>
    <property type="match status" value="2"/>
</dbReference>
<comment type="catalytic activity">
    <reaction evidence="7">
        <text>L-alpha-aminoacyl-L-lysine(out) = L-alpha-aminoacyl-L-lysine(in)</text>
        <dbReference type="Rhea" id="RHEA:79383"/>
        <dbReference type="ChEBI" id="CHEBI:229966"/>
    </reaction>
</comment>
<comment type="subunit">
    <text evidence="18">Homodimer. Interacts with lysosomal protein GLMP (via lumenal domain); the interaction starts while both proteins are still in the endoplasmic reticulum and is required for stabilization of MFSD1 in lysosomes but has no direct effect on its targeting to lysosomes or transporter activity.</text>
</comment>
<feature type="transmembrane region" description="Helical" evidence="20">
    <location>
        <begin position="467"/>
        <end position="488"/>
    </location>
</feature>
<protein>
    <recommendedName>
        <fullName evidence="15">Lysosomal dipeptide transporter MFSD1</fullName>
    </recommendedName>
    <alternativeName>
        <fullName evidence="16">Major facilitator superfamily domain-containing protein 1</fullName>
    </alternativeName>
</protein>
<comment type="subcellular location">
    <subcellularLocation>
        <location evidence="1">Membrane</location>
        <topology evidence="1">Multi-pass membrane protein</topology>
    </subcellularLocation>
</comment>
<keyword evidence="20" id="KW-1133">Transmembrane helix</keyword>
<accession>A0A0D1ZU40</accession>
<evidence type="ECO:0000256" key="13">
    <source>
        <dbReference type="ARBA" id="ARBA00044919"/>
    </source>
</evidence>
<dbReference type="GO" id="GO:0022857">
    <property type="term" value="F:transmembrane transporter activity"/>
    <property type="evidence" value="ECO:0007669"/>
    <property type="project" value="InterPro"/>
</dbReference>
<evidence type="ECO:0000256" key="18">
    <source>
        <dbReference type="ARBA" id="ARBA00046376"/>
    </source>
</evidence>
<evidence type="ECO:0000256" key="9">
    <source>
        <dbReference type="ARBA" id="ARBA00044899"/>
    </source>
</evidence>
<comment type="catalytic activity">
    <reaction evidence="6">
        <text>L-lysyl-L-alpha-amino acid(out) = L-lysyl-L-alpha-amino acid(in)</text>
        <dbReference type="Rhea" id="RHEA:79387"/>
        <dbReference type="ChEBI" id="CHEBI:229965"/>
    </reaction>
</comment>
<evidence type="ECO:0000256" key="17">
    <source>
        <dbReference type="ARBA" id="ARBA00045709"/>
    </source>
</evidence>
<evidence type="ECO:0000256" key="16">
    <source>
        <dbReference type="ARBA" id="ARBA00045018"/>
    </source>
</evidence>
<feature type="compositionally biased region" description="Basic and acidic residues" evidence="19">
    <location>
        <begin position="33"/>
        <end position="52"/>
    </location>
</feature>
<dbReference type="GO" id="GO:0016020">
    <property type="term" value="C:membrane"/>
    <property type="evidence" value="ECO:0007669"/>
    <property type="project" value="UniProtKB-SubCell"/>
</dbReference>
<comment type="catalytic activity">
    <reaction evidence="4">
        <text>L-alpha-aminoacyl-L-arginine(out) = L-alpha-aminoacyl-L-arginine(in)</text>
        <dbReference type="Rhea" id="RHEA:79367"/>
        <dbReference type="ChEBI" id="CHEBI:229968"/>
    </reaction>
</comment>
<dbReference type="HOGENOM" id="CLU_024516_1_1_1"/>
<feature type="transmembrane region" description="Helical" evidence="20">
    <location>
        <begin position="140"/>
        <end position="168"/>
    </location>
</feature>
<comment type="function">
    <text evidence="17">Lysosomal dipeptide uniporter that selectively exports lysine, arginine or histidine-containing dipeptides with a net positive charge from the lysosome lumen into the cytosol. Could play a role in a specific type of protein O-glycosylation indirectly regulating macrophages migration and tissue invasion. Also essential for liver homeostasis.</text>
</comment>
<evidence type="ECO:0000256" key="4">
    <source>
        <dbReference type="ARBA" id="ARBA00044881"/>
    </source>
</evidence>
<feature type="region of interest" description="Disordered" evidence="19">
    <location>
        <begin position="1"/>
        <end position="52"/>
    </location>
</feature>
<evidence type="ECO:0000256" key="1">
    <source>
        <dbReference type="ARBA" id="ARBA00004141"/>
    </source>
</evidence>
<evidence type="ECO:0000256" key="10">
    <source>
        <dbReference type="ARBA" id="ARBA00044900"/>
    </source>
</evidence>
<dbReference type="PANTHER" id="PTHR23512">
    <property type="entry name" value="MAJOR FACILITATOR SUPERFAMILY DOMAIN-CONTAINING PROTEIN 1"/>
    <property type="match status" value="1"/>
</dbReference>
<dbReference type="OrthoDB" id="424834at2759"/>
<feature type="compositionally biased region" description="Polar residues" evidence="19">
    <location>
        <begin position="1"/>
        <end position="13"/>
    </location>
</feature>
<dbReference type="Proteomes" id="UP000053328">
    <property type="component" value="Unassembled WGS sequence"/>
</dbReference>
<comment type="catalytic activity">
    <reaction evidence="14">
        <text>L-lysyl-glycine(out) = L-lysyl-glycine(in)</text>
        <dbReference type="Rhea" id="RHEA:79407"/>
        <dbReference type="ChEBI" id="CHEBI:191202"/>
    </reaction>
</comment>
<feature type="domain" description="Major facilitator superfamily (MFS) profile" evidence="21">
    <location>
        <begin position="62"/>
        <end position="490"/>
    </location>
</feature>
<keyword evidence="20" id="KW-0812">Transmembrane</keyword>
<comment type="catalytic activity">
    <reaction evidence="3">
        <text>L-histidyl-glycine(out) = L-histidyl-glycine(in)</text>
        <dbReference type="Rhea" id="RHEA:79395"/>
        <dbReference type="ChEBI" id="CHEBI:229957"/>
    </reaction>
</comment>
<comment type="catalytic activity">
    <reaction evidence="8">
        <text>L-aspartyl-L-lysine(out) = L-aspartyl-L-lysine(in)</text>
        <dbReference type="Rhea" id="RHEA:79411"/>
        <dbReference type="ChEBI" id="CHEBI:229953"/>
    </reaction>
</comment>
<comment type="catalytic activity">
    <reaction evidence="10">
        <text>L-lysyl-L-lysine(out) = L-lysyl-L-lysine(in)</text>
        <dbReference type="Rhea" id="RHEA:79403"/>
        <dbReference type="ChEBI" id="CHEBI:229956"/>
    </reaction>
</comment>
<reference evidence="22 23" key="1">
    <citation type="submission" date="2015-01" db="EMBL/GenBank/DDBJ databases">
        <title>The Genome Sequence of Exophiala spinifera CBS89968.</title>
        <authorList>
            <consortium name="The Broad Institute Genomics Platform"/>
            <person name="Cuomo C."/>
            <person name="de Hoog S."/>
            <person name="Gorbushina A."/>
            <person name="Stielow B."/>
            <person name="Teixiera M."/>
            <person name="Abouelleil A."/>
            <person name="Chapman S.B."/>
            <person name="Priest M."/>
            <person name="Young S.K."/>
            <person name="Wortman J."/>
            <person name="Nusbaum C."/>
            <person name="Birren B."/>
        </authorList>
    </citation>
    <scope>NUCLEOTIDE SEQUENCE [LARGE SCALE GENOMIC DNA]</scope>
    <source>
        <strain evidence="22 23">CBS 89968</strain>
    </source>
</reference>
<comment type="catalytic activity">
    <reaction evidence="13">
        <text>L-alanyl-L-lysine(out) = L-alanyl-L-lysine(in)</text>
        <dbReference type="Rhea" id="RHEA:79415"/>
        <dbReference type="ChEBI" id="CHEBI:192470"/>
    </reaction>
</comment>
<dbReference type="InterPro" id="IPR052187">
    <property type="entry name" value="MFSD1"/>
</dbReference>
<gene>
    <name evidence="22" type="ORF">PV08_06363</name>
</gene>
<comment type="catalytic activity">
    <reaction evidence="2">
        <text>L-lysyl-L-alanine(out) = L-lysyl-L-alanine(in)</text>
        <dbReference type="Rhea" id="RHEA:79399"/>
        <dbReference type="ChEBI" id="CHEBI:229954"/>
    </reaction>
</comment>
<evidence type="ECO:0000256" key="7">
    <source>
        <dbReference type="ARBA" id="ARBA00044893"/>
    </source>
</evidence>
<name>A0A0D1ZU40_9EURO</name>
<feature type="transmembrane region" description="Helical" evidence="20">
    <location>
        <begin position="302"/>
        <end position="323"/>
    </location>
</feature>
<dbReference type="GeneID" id="27333446"/>
<dbReference type="SUPFAM" id="SSF103473">
    <property type="entry name" value="MFS general substrate transporter"/>
    <property type="match status" value="1"/>
</dbReference>
<dbReference type="InterPro" id="IPR011701">
    <property type="entry name" value="MFS"/>
</dbReference>
<dbReference type="AlphaFoldDB" id="A0A0D1ZU40"/>
<dbReference type="InterPro" id="IPR036259">
    <property type="entry name" value="MFS_trans_sf"/>
</dbReference>
<dbReference type="VEuPathDB" id="FungiDB:PV08_06363"/>